<name>A0A8S9J134_BRACR</name>
<dbReference type="AlphaFoldDB" id="A0A8S9J134"/>
<sequence length="126" mass="14041">MADSAQVVPVEEPAATATATATAITTTKTCNMDALNTTFWYRRKDEGQPLKTEVLQVRIRKICKEEMVAARCLLDSHLHSSSHLSPLDLLGHLLGTFQGLAIITMDRNIEDTLFFHCPNYQVPPEE</sequence>
<dbReference type="EMBL" id="QGKY02001015">
    <property type="protein sequence ID" value="KAF2575689.1"/>
    <property type="molecule type" value="Genomic_DNA"/>
</dbReference>
<reference evidence="1" key="1">
    <citation type="submission" date="2019-12" db="EMBL/GenBank/DDBJ databases">
        <title>Genome sequencing and annotation of Brassica cretica.</title>
        <authorList>
            <person name="Studholme D.J."/>
            <person name="Sarris P.F."/>
        </authorList>
    </citation>
    <scope>NUCLEOTIDE SEQUENCE</scope>
    <source>
        <strain evidence="1">PFS-102/07</strain>
        <tissue evidence="1">Leaf</tissue>
    </source>
</reference>
<accession>A0A8S9J134</accession>
<organism evidence="1">
    <name type="scientific">Brassica cretica</name>
    <name type="common">Mustard</name>
    <dbReference type="NCBI Taxonomy" id="69181"/>
    <lineage>
        <taxon>Eukaryota</taxon>
        <taxon>Viridiplantae</taxon>
        <taxon>Streptophyta</taxon>
        <taxon>Embryophyta</taxon>
        <taxon>Tracheophyta</taxon>
        <taxon>Spermatophyta</taxon>
        <taxon>Magnoliopsida</taxon>
        <taxon>eudicotyledons</taxon>
        <taxon>Gunneridae</taxon>
        <taxon>Pentapetalae</taxon>
        <taxon>rosids</taxon>
        <taxon>malvids</taxon>
        <taxon>Brassicales</taxon>
        <taxon>Brassicaceae</taxon>
        <taxon>Brassiceae</taxon>
        <taxon>Brassica</taxon>
    </lineage>
</organism>
<evidence type="ECO:0000313" key="1">
    <source>
        <dbReference type="EMBL" id="KAF2575689.1"/>
    </source>
</evidence>
<gene>
    <name evidence="1" type="ORF">F2Q70_00005374</name>
</gene>
<protein>
    <submittedName>
        <fullName evidence="1">Uncharacterized protein</fullName>
    </submittedName>
</protein>
<proteinExistence type="predicted"/>
<comment type="caution">
    <text evidence="1">The sequence shown here is derived from an EMBL/GenBank/DDBJ whole genome shotgun (WGS) entry which is preliminary data.</text>
</comment>